<keyword evidence="11" id="KW-0902">Two-component regulatory system</keyword>
<dbReference type="GO" id="GO:0004721">
    <property type="term" value="F:phosphoprotein phosphatase activity"/>
    <property type="evidence" value="ECO:0007669"/>
    <property type="project" value="TreeGrafter"/>
</dbReference>
<dbReference type="SMART" id="SM00304">
    <property type="entry name" value="HAMP"/>
    <property type="match status" value="1"/>
</dbReference>
<evidence type="ECO:0000256" key="6">
    <source>
        <dbReference type="ARBA" id="ARBA00022553"/>
    </source>
</evidence>
<evidence type="ECO:0000259" key="15">
    <source>
        <dbReference type="PROSITE" id="PS50112"/>
    </source>
</evidence>
<dbReference type="PRINTS" id="PR00344">
    <property type="entry name" value="BCTRLSENSOR"/>
</dbReference>
<dbReference type="SUPFAM" id="SSF158472">
    <property type="entry name" value="HAMP domain-like"/>
    <property type="match status" value="1"/>
</dbReference>
<evidence type="ECO:0000256" key="10">
    <source>
        <dbReference type="ARBA" id="ARBA00022840"/>
    </source>
</evidence>
<gene>
    <name evidence="17" type="primary">phoR_1</name>
    <name evidence="17" type="ORF">ERS852471_00291</name>
</gene>
<comment type="subcellular location">
    <subcellularLocation>
        <location evidence="2">Cell membrane</location>
    </subcellularLocation>
    <subcellularLocation>
        <location evidence="3">Membrane raft</location>
        <topology evidence="3">Multi-pass membrane protein</topology>
    </subcellularLocation>
</comment>
<dbReference type="AlphaFoldDB" id="A0A173YSR9"/>
<feature type="domain" description="HAMP" evidence="16">
    <location>
        <begin position="174"/>
        <end position="226"/>
    </location>
</feature>
<evidence type="ECO:0000256" key="4">
    <source>
        <dbReference type="ARBA" id="ARBA00012438"/>
    </source>
</evidence>
<reference evidence="17 18" key="1">
    <citation type="submission" date="2015-09" db="EMBL/GenBank/DDBJ databases">
        <authorList>
            <consortium name="Pathogen Informatics"/>
        </authorList>
    </citation>
    <scope>NUCLEOTIDE SEQUENCE [LARGE SCALE GENOMIC DNA]</scope>
    <source>
        <strain evidence="17 18">2789STDY5834856</strain>
    </source>
</reference>
<dbReference type="CDD" id="cd06225">
    <property type="entry name" value="HAMP"/>
    <property type="match status" value="1"/>
</dbReference>
<dbReference type="Gene3D" id="3.30.450.20">
    <property type="entry name" value="PAS domain"/>
    <property type="match status" value="1"/>
</dbReference>
<dbReference type="Pfam" id="PF00512">
    <property type="entry name" value="HisKA"/>
    <property type="match status" value="1"/>
</dbReference>
<evidence type="ECO:0000256" key="9">
    <source>
        <dbReference type="ARBA" id="ARBA00022777"/>
    </source>
</evidence>
<dbReference type="PROSITE" id="PS50109">
    <property type="entry name" value="HIS_KIN"/>
    <property type="match status" value="1"/>
</dbReference>
<dbReference type="GO" id="GO:0005524">
    <property type="term" value="F:ATP binding"/>
    <property type="evidence" value="ECO:0007669"/>
    <property type="project" value="UniProtKB-KW"/>
</dbReference>
<keyword evidence="5" id="KW-1003">Cell membrane</keyword>
<dbReference type="InterPro" id="IPR050351">
    <property type="entry name" value="BphY/WalK/GraS-like"/>
</dbReference>
<dbReference type="GO" id="GO:0016036">
    <property type="term" value="P:cellular response to phosphate starvation"/>
    <property type="evidence" value="ECO:0007669"/>
    <property type="project" value="TreeGrafter"/>
</dbReference>
<keyword evidence="12 13" id="KW-0472">Membrane</keyword>
<dbReference type="Gene3D" id="3.30.565.10">
    <property type="entry name" value="Histidine kinase-like ATPase, C-terminal domain"/>
    <property type="match status" value="1"/>
</dbReference>
<dbReference type="InterPro" id="IPR000014">
    <property type="entry name" value="PAS"/>
</dbReference>
<keyword evidence="13" id="KW-1133">Transmembrane helix</keyword>
<evidence type="ECO:0000313" key="17">
    <source>
        <dbReference type="EMBL" id="CUN65868.1"/>
    </source>
</evidence>
<evidence type="ECO:0000313" key="18">
    <source>
        <dbReference type="Proteomes" id="UP000095594"/>
    </source>
</evidence>
<dbReference type="InterPro" id="IPR003660">
    <property type="entry name" value="HAMP_dom"/>
</dbReference>
<evidence type="ECO:0000259" key="14">
    <source>
        <dbReference type="PROSITE" id="PS50109"/>
    </source>
</evidence>
<keyword evidence="10" id="KW-0067">ATP-binding</keyword>
<dbReference type="GO" id="GO:0045121">
    <property type="term" value="C:membrane raft"/>
    <property type="evidence" value="ECO:0007669"/>
    <property type="project" value="UniProtKB-SubCell"/>
</dbReference>
<dbReference type="InterPro" id="IPR005467">
    <property type="entry name" value="His_kinase_dom"/>
</dbReference>
<feature type="domain" description="PAS" evidence="15">
    <location>
        <begin position="231"/>
        <end position="271"/>
    </location>
</feature>
<dbReference type="RefSeq" id="WP_055263203.1">
    <property type="nucleotide sequence ID" value="NZ_CABIXQ010000002.1"/>
</dbReference>
<dbReference type="PROSITE" id="PS50112">
    <property type="entry name" value="PAS"/>
    <property type="match status" value="1"/>
</dbReference>
<evidence type="ECO:0000256" key="2">
    <source>
        <dbReference type="ARBA" id="ARBA00004236"/>
    </source>
</evidence>
<evidence type="ECO:0000256" key="7">
    <source>
        <dbReference type="ARBA" id="ARBA00022679"/>
    </source>
</evidence>
<dbReference type="NCBIfam" id="TIGR00229">
    <property type="entry name" value="sensory_box"/>
    <property type="match status" value="1"/>
</dbReference>
<dbReference type="InterPro" id="IPR003661">
    <property type="entry name" value="HisK_dim/P_dom"/>
</dbReference>
<dbReference type="OrthoDB" id="9813151at2"/>
<dbReference type="Pfam" id="PF13188">
    <property type="entry name" value="PAS_8"/>
    <property type="match status" value="1"/>
</dbReference>
<dbReference type="Pfam" id="PF00672">
    <property type="entry name" value="HAMP"/>
    <property type="match status" value="1"/>
</dbReference>
<evidence type="ECO:0000256" key="12">
    <source>
        <dbReference type="ARBA" id="ARBA00023136"/>
    </source>
</evidence>
<keyword evidence="6" id="KW-0597">Phosphoprotein</keyword>
<dbReference type="InterPro" id="IPR035965">
    <property type="entry name" value="PAS-like_dom_sf"/>
</dbReference>
<dbReference type="Gene3D" id="1.10.287.130">
    <property type="match status" value="1"/>
</dbReference>
<name>A0A173YSR9_9CLOT</name>
<keyword evidence="9 17" id="KW-0418">Kinase</keyword>
<dbReference type="PROSITE" id="PS50885">
    <property type="entry name" value="HAMP"/>
    <property type="match status" value="1"/>
</dbReference>
<keyword evidence="7 17" id="KW-0808">Transferase</keyword>
<dbReference type="Gene3D" id="6.10.340.10">
    <property type="match status" value="1"/>
</dbReference>
<feature type="transmembrane region" description="Helical" evidence="13">
    <location>
        <begin position="151"/>
        <end position="170"/>
    </location>
</feature>
<dbReference type="SMART" id="SM00091">
    <property type="entry name" value="PAS"/>
    <property type="match status" value="1"/>
</dbReference>
<dbReference type="FunFam" id="1.10.287.130:FF:000001">
    <property type="entry name" value="Two-component sensor histidine kinase"/>
    <property type="match status" value="1"/>
</dbReference>
<accession>A0A173YSR9</accession>
<dbReference type="SMART" id="SM00387">
    <property type="entry name" value="HATPase_c"/>
    <property type="match status" value="1"/>
</dbReference>
<proteinExistence type="predicted"/>
<dbReference type="Pfam" id="PF02518">
    <property type="entry name" value="HATPase_c"/>
    <property type="match status" value="1"/>
</dbReference>
<dbReference type="InterPro" id="IPR036097">
    <property type="entry name" value="HisK_dim/P_sf"/>
</dbReference>
<dbReference type="CDD" id="cd00075">
    <property type="entry name" value="HATPase"/>
    <property type="match status" value="1"/>
</dbReference>
<sequence length="561" mass="64026">MKKRIIISSLATVIFSLVLVCLAFKELINIQEIDRTKGILSVYNELFIKEIKENDVDFSKFRIDNNQVRFTIIDRQGNVLYDSESKGSLSDNHIDREEIHQAFINNEGSSVRYSSTSTVNLVYYATKIDENTVVRSSVPTSAIMVFLSGTYKYYIFIIIIVAILALWLSVKLTKIIIYPIKELEEATAKILNGDLYNRAKVYNDDEIGSLARSFNKMADELQIKINDSYDKQNKLEAILESMDSGVIAIDNYGKIMLINNYAKNLFGLKGEIIGEKIEECIIDYDFLQFVKDIPEIDSKEIKLFHPVERELKVKKAPIINGNVNTIGIVITLADITDIKRLENMRSQFVANVSHELKTPLTSIKGFSETLKYVDDNKTRKKFLDIINKEADRLSRLINDILILSNIENMKVTRMEKFKPMDVVQEVIDVISTEASSKGIEVKLVDEYNGDLSGNRDKFYQLSMNLIDNAVKYSKENGKVKVKLLEKNNYLIMEVEDNGVGIPKEDLPRIFERFYRVDKSRSSKGTGLGLAIVKHIVKLFNGEVDVYSELGEGTKFIVKIRK</sequence>
<evidence type="ECO:0000256" key="1">
    <source>
        <dbReference type="ARBA" id="ARBA00000085"/>
    </source>
</evidence>
<dbReference type="PANTHER" id="PTHR45453:SF1">
    <property type="entry name" value="PHOSPHATE REGULON SENSOR PROTEIN PHOR"/>
    <property type="match status" value="1"/>
</dbReference>
<organism evidence="17 18">
    <name type="scientific">Clostridium disporicum</name>
    <dbReference type="NCBI Taxonomy" id="84024"/>
    <lineage>
        <taxon>Bacteria</taxon>
        <taxon>Bacillati</taxon>
        <taxon>Bacillota</taxon>
        <taxon>Clostridia</taxon>
        <taxon>Eubacteriales</taxon>
        <taxon>Clostridiaceae</taxon>
        <taxon>Clostridium</taxon>
    </lineage>
</organism>
<evidence type="ECO:0000256" key="8">
    <source>
        <dbReference type="ARBA" id="ARBA00022741"/>
    </source>
</evidence>
<dbReference type="SMART" id="SM00388">
    <property type="entry name" value="HisKA"/>
    <property type="match status" value="1"/>
</dbReference>
<dbReference type="EMBL" id="CYZX01000002">
    <property type="protein sequence ID" value="CUN65868.1"/>
    <property type="molecule type" value="Genomic_DNA"/>
</dbReference>
<comment type="catalytic activity">
    <reaction evidence="1">
        <text>ATP + protein L-histidine = ADP + protein N-phospho-L-histidine.</text>
        <dbReference type="EC" id="2.7.13.3"/>
    </reaction>
</comment>
<dbReference type="PANTHER" id="PTHR45453">
    <property type="entry name" value="PHOSPHATE REGULON SENSOR PROTEIN PHOR"/>
    <property type="match status" value="1"/>
</dbReference>
<dbReference type="InterPro" id="IPR004358">
    <property type="entry name" value="Sig_transdc_His_kin-like_C"/>
</dbReference>
<dbReference type="InterPro" id="IPR003594">
    <property type="entry name" value="HATPase_dom"/>
</dbReference>
<evidence type="ECO:0000256" key="3">
    <source>
        <dbReference type="ARBA" id="ARBA00004314"/>
    </source>
</evidence>
<dbReference type="GO" id="GO:0005886">
    <property type="term" value="C:plasma membrane"/>
    <property type="evidence" value="ECO:0007669"/>
    <property type="project" value="UniProtKB-SubCell"/>
</dbReference>
<dbReference type="GO" id="GO:0000155">
    <property type="term" value="F:phosphorelay sensor kinase activity"/>
    <property type="evidence" value="ECO:0007669"/>
    <property type="project" value="InterPro"/>
</dbReference>
<dbReference type="CDD" id="cd00082">
    <property type="entry name" value="HisKA"/>
    <property type="match status" value="1"/>
</dbReference>
<dbReference type="SUPFAM" id="SSF55785">
    <property type="entry name" value="PYP-like sensor domain (PAS domain)"/>
    <property type="match status" value="1"/>
</dbReference>
<protein>
    <recommendedName>
        <fullName evidence="4">histidine kinase</fullName>
        <ecNumber evidence="4">2.7.13.3</ecNumber>
    </recommendedName>
</protein>
<dbReference type="Proteomes" id="UP000095594">
    <property type="component" value="Unassembled WGS sequence"/>
</dbReference>
<evidence type="ECO:0000256" key="13">
    <source>
        <dbReference type="SAM" id="Phobius"/>
    </source>
</evidence>
<dbReference type="SUPFAM" id="SSF55874">
    <property type="entry name" value="ATPase domain of HSP90 chaperone/DNA topoisomerase II/histidine kinase"/>
    <property type="match status" value="1"/>
</dbReference>
<feature type="domain" description="Histidine kinase" evidence="14">
    <location>
        <begin position="351"/>
        <end position="561"/>
    </location>
</feature>
<evidence type="ECO:0000256" key="5">
    <source>
        <dbReference type="ARBA" id="ARBA00022475"/>
    </source>
</evidence>
<dbReference type="CDD" id="cd00130">
    <property type="entry name" value="PAS"/>
    <property type="match status" value="1"/>
</dbReference>
<dbReference type="FunFam" id="3.30.565.10:FF:000023">
    <property type="entry name" value="PAS domain-containing sensor histidine kinase"/>
    <property type="match status" value="1"/>
</dbReference>
<dbReference type="SUPFAM" id="SSF47384">
    <property type="entry name" value="Homodimeric domain of signal transducing histidine kinase"/>
    <property type="match status" value="1"/>
</dbReference>
<evidence type="ECO:0000259" key="16">
    <source>
        <dbReference type="PROSITE" id="PS50885"/>
    </source>
</evidence>
<evidence type="ECO:0000256" key="11">
    <source>
        <dbReference type="ARBA" id="ARBA00023012"/>
    </source>
</evidence>
<dbReference type="InterPro" id="IPR036890">
    <property type="entry name" value="HATPase_C_sf"/>
</dbReference>
<keyword evidence="8" id="KW-0547">Nucleotide-binding</keyword>
<dbReference type="EC" id="2.7.13.3" evidence="4"/>
<keyword evidence="13" id="KW-0812">Transmembrane</keyword>